<reference evidence="2 3" key="1">
    <citation type="submission" date="2019-12" db="EMBL/GenBank/DDBJ databases">
        <title>The genome of Stappia indica PHM037.</title>
        <authorList>
            <person name="Kacar D."/>
            <person name="Galan B."/>
            <person name="Canedo L."/>
            <person name="Rodriguez P."/>
            <person name="de la Calle F."/>
            <person name="Garcia J.L."/>
        </authorList>
    </citation>
    <scope>NUCLEOTIDE SEQUENCE [LARGE SCALE GENOMIC DNA]</scope>
    <source>
        <strain evidence="2 3">PHM037</strain>
    </source>
</reference>
<dbReference type="EMBL" id="CP046908">
    <property type="protein sequence ID" value="QGZ33356.1"/>
    <property type="molecule type" value="Genomic_DNA"/>
</dbReference>
<feature type="compositionally biased region" description="Pro residues" evidence="1">
    <location>
        <begin position="134"/>
        <end position="143"/>
    </location>
</feature>
<accession>A0A857C2V4</accession>
<evidence type="ECO:0000256" key="1">
    <source>
        <dbReference type="SAM" id="MobiDB-lite"/>
    </source>
</evidence>
<name>A0A857C2V4_9HYPH</name>
<dbReference type="OrthoDB" id="7189469at2"/>
<protein>
    <submittedName>
        <fullName evidence="2">DUF2497 domain-containing protein</fullName>
    </submittedName>
</protein>
<dbReference type="Pfam" id="PF10691">
    <property type="entry name" value="DUF2497"/>
    <property type="match status" value="1"/>
</dbReference>
<proteinExistence type="predicted"/>
<organism evidence="2 3">
    <name type="scientific">Stappia indica</name>
    <dbReference type="NCBI Taxonomy" id="538381"/>
    <lineage>
        <taxon>Bacteria</taxon>
        <taxon>Pseudomonadati</taxon>
        <taxon>Pseudomonadota</taxon>
        <taxon>Alphaproteobacteria</taxon>
        <taxon>Hyphomicrobiales</taxon>
        <taxon>Stappiaceae</taxon>
        <taxon>Stappia</taxon>
    </lineage>
</organism>
<evidence type="ECO:0000313" key="3">
    <source>
        <dbReference type="Proteomes" id="UP000435648"/>
    </source>
</evidence>
<evidence type="ECO:0000313" key="2">
    <source>
        <dbReference type="EMBL" id="QGZ33356.1"/>
    </source>
</evidence>
<feature type="compositionally biased region" description="Acidic residues" evidence="1">
    <location>
        <begin position="101"/>
        <end position="133"/>
    </location>
</feature>
<dbReference type="AlphaFoldDB" id="A0A857C2V4"/>
<gene>
    <name evidence="2" type="ORF">GH266_01865</name>
</gene>
<dbReference type="Proteomes" id="UP000435648">
    <property type="component" value="Chromosome"/>
</dbReference>
<dbReference type="KEGG" id="siw:GH266_01865"/>
<sequence>MANASQAQEPSMEEILASIRRIISDEDTSAGGKAAAEPEEAMPAAGEEMSQDDLDKLFDSAGDDEIEVEIEEPVAAKAEAEVDAEADADDVLELTEAQAVEAEDDMDTFDMVEGLGSDDDEAGDVAFVDEEPEPAPAPRPAPRAAPRAAAGPDGEDLLSPDANQAVQAAFHNLAGTILSNNARTLEDLVKEMLRPMLKGWLDENLPPLVERLVRQEIERVSRGR</sequence>
<dbReference type="InterPro" id="IPR019632">
    <property type="entry name" value="DUF2497"/>
</dbReference>
<feature type="region of interest" description="Disordered" evidence="1">
    <location>
        <begin position="1"/>
        <end position="55"/>
    </location>
</feature>
<feature type="compositionally biased region" description="Low complexity" evidence="1">
    <location>
        <begin position="30"/>
        <end position="48"/>
    </location>
</feature>
<feature type="region of interest" description="Disordered" evidence="1">
    <location>
        <begin position="99"/>
        <end position="161"/>
    </location>
</feature>